<reference evidence="10 11" key="2">
    <citation type="submission" date="2016-08" db="EMBL/GenBank/DDBJ databases">
        <title>Pervasive Adenine N6-methylation of Active Genes in Fungi.</title>
        <authorList>
            <consortium name="DOE Joint Genome Institute"/>
            <person name="Mondo S.J."/>
            <person name="Dannebaum R.O."/>
            <person name="Kuo R.C."/>
            <person name="Labutti K."/>
            <person name="Haridas S."/>
            <person name="Kuo A."/>
            <person name="Salamov A."/>
            <person name="Ahrendt S.R."/>
            <person name="Lipzen A."/>
            <person name="Sullivan W."/>
            <person name="Andreopoulos W.B."/>
            <person name="Clum A."/>
            <person name="Lindquist E."/>
            <person name="Daum C."/>
            <person name="Ramamoorthy G.K."/>
            <person name="Gryganskyi A."/>
            <person name="Culley D."/>
            <person name="Magnuson J.K."/>
            <person name="James T.Y."/>
            <person name="O'Malley M.A."/>
            <person name="Stajich J.E."/>
            <person name="Spatafora J.W."/>
            <person name="Visel A."/>
            <person name="Grigoriev I.V."/>
        </authorList>
    </citation>
    <scope>NUCLEOTIDE SEQUENCE [LARGE SCALE GENOMIC DNA]</scope>
    <source>
        <strain evidence="10 11">S4</strain>
    </source>
</reference>
<protein>
    <submittedName>
        <fullName evidence="10">F1 complex, gamma subunit of ATPase</fullName>
    </submittedName>
</protein>
<evidence type="ECO:0000313" key="10">
    <source>
        <dbReference type="EMBL" id="ORX78402.1"/>
    </source>
</evidence>
<evidence type="ECO:0000256" key="6">
    <source>
        <dbReference type="ARBA" id="ARBA00023136"/>
    </source>
</evidence>
<dbReference type="PANTHER" id="PTHR11693:SF22">
    <property type="entry name" value="ATP SYNTHASE SUBUNIT GAMMA, MITOCHONDRIAL"/>
    <property type="match status" value="1"/>
</dbReference>
<dbReference type="AlphaFoldDB" id="A0A1Y1WY77"/>
<dbReference type="EMBL" id="MCFG01000212">
    <property type="protein sequence ID" value="ORX78402.1"/>
    <property type="molecule type" value="Genomic_DNA"/>
</dbReference>
<keyword evidence="11" id="KW-1185">Reference proteome</keyword>
<sequence length="355" mass="41032">MSSVFQKSIVINNHYLYTRNFYRCLYHQKRSITSIREIQTRLKSIQNTKKITDSMKLIATNKLENAEKSLNIARQIGNSFNTYFKNIKATDKISDRNIIIAVGSDKGLCGGVNTSVSRALKFFVEDDNETNNIKNSKTKSLKKQKSNDDHDNDNDNDNEYLEQPNHRVFIIGDKIKSQVAKNIPNHIEMIYSGIGGKKQSSPTFYEVCLICDDINYVMQEKLLNSEVLEDDSYDEIFDSGFILFNRYINSVSYEITTLPVYTRETIINSPNLFTYKYDEDIFDELQEFAFAINLYWALSEGYMTELSSRKYAMENSSRNAKEIINNLIKSINHSRQTHITNELIDISTGANNYKK</sequence>
<keyword evidence="6" id="KW-0472">Membrane</keyword>
<dbReference type="SUPFAM" id="SSF52943">
    <property type="entry name" value="ATP synthase (F1-ATPase), gamma subunit"/>
    <property type="match status" value="2"/>
</dbReference>
<comment type="similarity">
    <text evidence="2">Belongs to the ATPase gamma chain family.</text>
</comment>
<dbReference type="Gene3D" id="1.10.287.80">
    <property type="entry name" value="ATP synthase, gamma subunit, helix hairpin domain"/>
    <property type="match status" value="2"/>
</dbReference>
<reference evidence="10 11" key="1">
    <citation type="submission" date="2016-08" db="EMBL/GenBank/DDBJ databases">
        <title>A Parts List for Fungal Cellulosomes Revealed by Comparative Genomics.</title>
        <authorList>
            <consortium name="DOE Joint Genome Institute"/>
            <person name="Haitjema C.H."/>
            <person name="Gilmore S.P."/>
            <person name="Henske J.K."/>
            <person name="Solomon K.V."/>
            <person name="De Groot R."/>
            <person name="Kuo A."/>
            <person name="Mondo S.J."/>
            <person name="Salamov A.A."/>
            <person name="Labutti K."/>
            <person name="Zhao Z."/>
            <person name="Chiniquy J."/>
            <person name="Barry K."/>
            <person name="Brewer H.M."/>
            <person name="Purvine S.O."/>
            <person name="Wright A.T."/>
            <person name="Boxma B."/>
            <person name="Van Alen T."/>
            <person name="Hackstein J.H."/>
            <person name="Baker S.E."/>
            <person name="Grigoriev I.V."/>
            <person name="O'Malley M.A."/>
        </authorList>
    </citation>
    <scope>NUCLEOTIDE SEQUENCE [LARGE SCALE GENOMIC DNA]</scope>
    <source>
        <strain evidence="10 11">S4</strain>
    </source>
</reference>
<keyword evidence="8" id="KW-0066">ATP synthesis</keyword>
<dbReference type="GO" id="GO:0046933">
    <property type="term" value="F:proton-transporting ATP synthase activity, rotational mechanism"/>
    <property type="evidence" value="ECO:0007669"/>
    <property type="project" value="InterPro"/>
</dbReference>
<comment type="subcellular location">
    <subcellularLocation>
        <location evidence="1">Membrane</location>
        <topology evidence="1">Peripheral membrane protein</topology>
    </subcellularLocation>
</comment>
<organism evidence="10 11">
    <name type="scientific">Anaeromyces robustus</name>
    <dbReference type="NCBI Taxonomy" id="1754192"/>
    <lineage>
        <taxon>Eukaryota</taxon>
        <taxon>Fungi</taxon>
        <taxon>Fungi incertae sedis</taxon>
        <taxon>Chytridiomycota</taxon>
        <taxon>Chytridiomycota incertae sedis</taxon>
        <taxon>Neocallimastigomycetes</taxon>
        <taxon>Neocallimastigales</taxon>
        <taxon>Neocallimastigaceae</taxon>
        <taxon>Anaeromyces</taxon>
    </lineage>
</organism>
<evidence type="ECO:0000256" key="8">
    <source>
        <dbReference type="ARBA" id="ARBA00023310"/>
    </source>
</evidence>
<name>A0A1Y1WY77_9FUNG</name>
<accession>A0A1Y1WY77</accession>
<proteinExistence type="inferred from homology"/>
<dbReference type="Proteomes" id="UP000193944">
    <property type="component" value="Unassembled WGS sequence"/>
</dbReference>
<dbReference type="CDD" id="cd12151">
    <property type="entry name" value="F1-ATPase_gamma"/>
    <property type="match status" value="1"/>
</dbReference>
<keyword evidence="7" id="KW-0139">CF(1)</keyword>
<comment type="caution">
    <text evidence="10">The sequence shown here is derived from an EMBL/GenBank/DDBJ whole genome shotgun (WGS) entry which is preliminary data.</text>
</comment>
<evidence type="ECO:0000313" key="11">
    <source>
        <dbReference type="Proteomes" id="UP000193944"/>
    </source>
</evidence>
<dbReference type="Gene3D" id="3.40.1380.10">
    <property type="match status" value="1"/>
</dbReference>
<dbReference type="PANTHER" id="PTHR11693">
    <property type="entry name" value="ATP SYNTHASE GAMMA CHAIN"/>
    <property type="match status" value="1"/>
</dbReference>
<feature type="region of interest" description="Disordered" evidence="9">
    <location>
        <begin position="133"/>
        <end position="160"/>
    </location>
</feature>
<keyword evidence="3" id="KW-0813">Transport</keyword>
<dbReference type="InterPro" id="IPR000131">
    <property type="entry name" value="ATP_synth_F1_gsu"/>
</dbReference>
<dbReference type="InterPro" id="IPR035968">
    <property type="entry name" value="ATP_synth_F1_ATPase_gsu"/>
</dbReference>
<evidence type="ECO:0000256" key="1">
    <source>
        <dbReference type="ARBA" id="ARBA00004170"/>
    </source>
</evidence>
<evidence type="ECO:0000256" key="4">
    <source>
        <dbReference type="ARBA" id="ARBA00022781"/>
    </source>
</evidence>
<dbReference type="Pfam" id="PF00231">
    <property type="entry name" value="ATP-synt"/>
    <property type="match status" value="1"/>
</dbReference>
<keyword evidence="5" id="KW-0406">Ion transport</keyword>
<dbReference type="STRING" id="1754192.A0A1Y1WY77"/>
<dbReference type="PRINTS" id="PR00126">
    <property type="entry name" value="ATPASEGAMMA"/>
</dbReference>
<evidence type="ECO:0000256" key="3">
    <source>
        <dbReference type="ARBA" id="ARBA00022448"/>
    </source>
</evidence>
<evidence type="ECO:0000256" key="2">
    <source>
        <dbReference type="ARBA" id="ARBA00007681"/>
    </source>
</evidence>
<dbReference type="GO" id="GO:0045259">
    <property type="term" value="C:proton-transporting ATP synthase complex"/>
    <property type="evidence" value="ECO:0007669"/>
    <property type="project" value="UniProtKB-KW"/>
</dbReference>
<evidence type="ECO:0000256" key="5">
    <source>
        <dbReference type="ARBA" id="ARBA00023065"/>
    </source>
</evidence>
<evidence type="ECO:0000256" key="9">
    <source>
        <dbReference type="SAM" id="MobiDB-lite"/>
    </source>
</evidence>
<gene>
    <name evidence="10" type="ORF">BCR32DRAFT_295085</name>
</gene>
<evidence type="ECO:0000256" key="7">
    <source>
        <dbReference type="ARBA" id="ARBA00023196"/>
    </source>
</evidence>
<keyword evidence="4" id="KW-0375">Hydrogen ion transport</keyword>
<dbReference type="OrthoDB" id="239812at2759"/>
<feature type="compositionally biased region" description="Acidic residues" evidence="9">
    <location>
        <begin position="150"/>
        <end position="160"/>
    </location>
</feature>